<proteinExistence type="predicted"/>
<dbReference type="InterPro" id="IPR052920">
    <property type="entry name" value="DNA-binding_regulatory"/>
</dbReference>
<dbReference type="PANTHER" id="PTHR43358">
    <property type="entry name" value="ALPHA/BETA-HYDROLASE"/>
    <property type="match status" value="1"/>
</dbReference>
<gene>
    <name evidence="3" type="ORF">A2898_02750</name>
</gene>
<accession>A0A1G2B8L6</accession>
<dbReference type="InterPro" id="IPR029058">
    <property type="entry name" value="AB_hydrolase_fold"/>
</dbReference>
<dbReference type="EMBL" id="MHKE01000002">
    <property type="protein sequence ID" value="OGY85026.1"/>
    <property type="molecule type" value="Genomic_DNA"/>
</dbReference>
<dbReference type="PANTHER" id="PTHR43358:SF4">
    <property type="entry name" value="ALPHA_BETA HYDROLASE FOLD-1 DOMAIN-CONTAINING PROTEIN"/>
    <property type="match status" value="1"/>
</dbReference>
<feature type="transmembrane region" description="Helical" evidence="1">
    <location>
        <begin position="6"/>
        <end position="27"/>
    </location>
</feature>
<reference evidence="3 4" key="1">
    <citation type="journal article" date="2016" name="Nat. Commun.">
        <title>Thousands of microbial genomes shed light on interconnected biogeochemical processes in an aquifer system.</title>
        <authorList>
            <person name="Anantharaman K."/>
            <person name="Brown C.T."/>
            <person name="Hug L.A."/>
            <person name="Sharon I."/>
            <person name="Castelle C.J."/>
            <person name="Probst A.J."/>
            <person name="Thomas B.C."/>
            <person name="Singh A."/>
            <person name="Wilkins M.J."/>
            <person name="Karaoz U."/>
            <person name="Brodie E.L."/>
            <person name="Williams K.H."/>
            <person name="Hubbard S.S."/>
            <person name="Banfield J.F."/>
        </authorList>
    </citation>
    <scope>NUCLEOTIDE SEQUENCE [LARGE SCALE GENOMIC DNA]</scope>
</reference>
<dbReference type="STRING" id="1798543.A2898_02750"/>
<sequence>MTFAWLSLGVLLGCAIFLLIVLSLYYADRVIRQPRETHPDELRKYGLSGNNITFYARDGIKLIGMFFPGTNGATIILLHGFSRSKEQMLPQASFLHKAGYGVLMFDFRASGESGGKYITFGVKEQFDLESAIRYLKNRPEISKDRIGVVGFSMGGAVAILKGSDIPEIKAYVINSAFSRMSEVIKKNFHEYLPHIPFYPFGYIALLYIRLRTGAYFPHINPVQSISRLSSRPILLIHGARDETIPSHQARELARSSAGNVELWEIPGADHHGAYTAARDEYERRVLSFFSQHLLM</sequence>
<feature type="domain" description="Peptidase S9 prolyl oligopeptidase catalytic" evidence="2">
    <location>
        <begin position="92"/>
        <end position="293"/>
    </location>
</feature>
<comment type="caution">
    <text evidence="3">The sequence shown here is derived from an EMBL/GenBank/DDBJ whole genome shotgun (WGS) entry which is preliminary data.</text>
</comment>
<protein>
    <recommendedName>
        <fullName evidence="2">Peptidase S9 prolyl oligopeptidase catalytic domain-containing protein</fullName>
    </recommendedName>
</protein>
<keyword evidence="1" id="KW-0812">Transmembrane</keyword>
<name>A0A1G2B8L6_9BACT</name>
<dbReference type="GO" id="GO:0006508">
    <property type="term" value="P:proteolysis"/>
    <property type="evidence" value="ECO:0007669"/>
    <property type="project" value="InterPro"/>
</dbReference>
<dbReference type="Pfam" id="PF00326">
    <property type="entry name" value="Peptidase_S9"/>
    <property type="match status" value="1"/>
</dbReference>
<keyword evidence="1" id="KW-1133">Transmembrane helix</keyword>
<evidence type="ECO:0000256" key="1">
    <source>
        <dbReference type="SAM" id="Phobius"/>
    </source>
</evidence>
<dbReference type="InterPro" id="IPR001375">
    <property type="entry name" value="Peptidase_S9_cat"/>
</dbReference>
<keyword evidence="1" id="KW-0472">Membrane</keyword>
<dbReference type="Gene3D" id="3.40.50.1820">
    <property type="entry name" value="alpha/beta hydrolase"/>
    <property type="match status" value="1"/>
</dbReference>
<evidence type="ECO:0000313" key="3">
    <source>
        <dbReference type="EMBL" id="OGY85026.1"/>
    </source>
</evidence>
<organism evidence="3 4">
    <name type="scientific">Candidatus Kerfeldbacteria bacterium RIFCSPLOWO2_01_FULL_48_11</name>
    <dbReference type="NCBI Taxonomy" id="1798543"/>
    <lineage>
        <taxon>Bacteria</taxon>
        <taxon>Candidatus Kerfeldiibacteriota</taxon>
    </lineage>
</organism>
<dbReference type="Proteomes" id="UP000179164">
    <property type="component" value="Unassembled WGS sequence"/>
</dbReference>
<dbReference type="GO" id="GO:0008236">
    <property type="term" value="F:serine-type peptidase activity"/>
    <property type="evidence" value="ECO:0007669"/>
    <property type="project" value="InterPro"/>
</dbReference>
<evidence type="ECO:0000259" key="2">
    <source>
        <dbReference type="Pfam" id="PF00326"/>
    </source>
</evidence>
<dbReference type="AlphaFoldDB" id="A0A1G2B8L6"/>
<evidence type="ECO:0000313" key="4">
    <source>
        <dbReference type="Proteomes" id="UP000179164"/>
    </source>
</evidence>
<dbReference type="SUPFAM" id="SSF53474">
    <property type="entry name" value="alpha/beta-Hydrolases"/>
    <property type="match status" value="1"/>
</dbReference>